<dbReference type="InterPro" id="IPR027417">
    <property type="entry name" value="P-loop_NTPase"/>
</dbReference>
<feature type="region of interest" description="Disordered" evidence="7">
    <location>
        <begin position="577"/>
        <end position="603"/>
    </location>
</feature>
<reference evidence="9 10" key="1">
    <citation type="journal article" date="2023" name="Genome Announc.">
        <title>Pan-Genome Analyses of the Genus Cohnella and Proposal of the Novel Species Cohnella silvisoli sp. nov., Isolated from Forest Soil.</title>
        <authorList>
            <person name="Wang C."/>
            <person name="Mao L."/>
            <person name="Bao G."/>
            <person name="Zhu H."/>
        </authorList>
    </citation>
    <scope>NUCLEOTIDE SEQUENCE [LARGE SCALE GENOMIC DNA]</scope>
    <source>
        <strain evidence="9 10">NL03-T5-1</strain>
    </source>
</reference>
<keyword evidence="6" id="KW-0175">Coiled coil</keyword>
<organism evidence="9 10">
    <name type="scientific">Cohnella silvisoli</name>
    <dbReference type="NCBI Taxonomy" id="2873699"/>
    <lineage>
        <taxon>Bacteria</taxon>
        <taxon>Bacillati</taxon>
        <taxon>Bacillota</taxon>
        <taxon>Bacilli</taxon>
        <taxon>Bacillales</taxon>
        <taxon>Paenibacillaceae</taxon>
        <taxon>Cohnella</taxon>
    </lineage>
</organism>
<sequence>MSQINTIDPNLAQLSSDISDFRFSLEQMSARASDQGDVIQSEKLRELYDKLATGRLTVAFCGHFSAGKSTLVNAICGTTLLPASPIPTSANVVTIINGEPSAVTIFRDSNGTIHPARHIPVEQLHEFAVDGEGVTSIQVSYPIPLLGDRMAIVDTPGVDSTDGAHRAATESALHLADVVFYVTDYNHVQSEVNFRFLRSMARWGKPTYLIVNQIDKHREDQIAFTAFRESLAQALGNWDIQPAGTLFLSLRDPNHPLSQWESLIHLFRALQPLAAPLMLRSAERSAIHLAEQYRDTLHARNQEQRELLINKLGENGEADQRASLRSSLEQSLSDVQSAGDKRRQRVRSDLDKLLQNANLTPAETRDKASAVLAALQTSFKVGWLASASKTEAERMARLERLADDFNRQVSTHVTGHLKELLREEAEETGWDDEQLELSMTAAFKPVTADWLQKLVKPGAGADGQATLNYSTEISAELKSLYRKSALHWIDELQQRSQPELEGQAEALQAQLAELSKKDEAAKAIAKLEEEEQAEEQRLLSLLPKTNHSGFELPSAENLTENQINNISAEALLQQRHQQQQALSEQSLEKLSQQTIPSSEEQPHLLGAPRGAADMLERSAALLSKVPALRTVAESLQAKAERFKKRSFTIALFGAFSAGKSSFANALVGKPVLPVSPNPTTATINRIVAPSGDQVDGTAFVTMKSPSDFADDIRHSLKRIGVSKESMAEAGSDISLLLSLKNPISANDLHPRGRPHLAFLTAAAKGWNEYGAMLGKRLTVGEEEYRRFAAEEQASCFVAEIDLFVDSPITRSGAVLVDTPGADSINARHTGVAFQYIKNADAVLFVTYYNHAFTEADREFLNQLGSVKDVFELDKMFFVINAADLAASDAELESVREHVGAQLLKHGIRKPRLFAVSSLLGLEAKLRHSSESLQASGIAEFENRFRSFSEEELGGLALAAAHKELDRVDKLLDSWLQSANADAATRDAKARRLSEQAQRWRAESAENAPAAALQPLHQEIGEQLYHLRQRLKFRFKDHFQAAFHPSVLQDDGRDLKKLLQACGEDLKRSLSEDLLQELRAAGLRLEGTIYQMAEKALQSLSGLSEMEREGFTPEPTERVVVELPLPEMFANGPRFDSKQLWSAFRSPKHFFEKEGATALREELNGMLFREMDSELATLQQQWEETTETALLDKIRSASLVWSEQLAAFALSMSQSLSEPGEERLLTDLQEQWRKIKQ</sequence>
<evidence type="ECO:0000256" key="1">
    <source>
        <dbReference type="ARBA" id="ARBA00004370"/>
    </source>
</evidence>
<dbReference type="RefSeq" id="WP_232183669.1">
    <property type="nucleotide sequence ID" value="NZ_JAIOAP010000002.1"/>
</dbReference>
<dbReference type="PANTHER" id="PTHR10465:SF0">
    <property type="entry name" value="SARCALUMENIN"/>
    <property type="match status" value="1"/>
</dbReference>
<feature type="region of interest" description="Disordered" evidence="7">
    <location>
        <begin position="320"/>
        <end position="346"/>
    </location>
</feature>
<dbReference type="CDD" id="cd09912">
    <property type="entry name" value="DLP_2"/>
    <property type="match status" value="2"/>
</dbReference>
<dbReference type="InterPro" id="IPR045063">
    <property type="entry name" value="Dynamin_N"/>
</dbReference>
<evidence type="ECO:0000256" key="6">
    <source>
        <dbReference type="SAM" id="Coils"/>
    </source>
</evidence>
<feature type="compositionally biased region" description="Low complexity" evidence="7">
    <location>
        <begin position="577"/>
        <end position="593"/>
    </location>
</feature>
<feature type="domain" description="Dynamin N-terminal" evidence="8">
    <location>
        <begin position="649"/>
        <end position="881"/>
    </location>
</feature>
<comment type="subcellular location">
    <subcellularLocation>
        <location evidence="1">Membrane</location>
    </subcellularLocation>
</comment>
<accession>A0ABV1KND4</accession>
<dbReference type="Pfam" id="PF00350">
    <property type="entry name" value="Dynamin_N"/>
    <property type="match status" value="2"/>
</dbReference>
<name>A0ABV1KND4_9BACL</name>
<dbReference type="Gene3D" id="3.40.50.300">
    <property type="entry name" value="P-loop containing nucleotide triphosphate hydrolases"/>
    <property type="match status" value="2"/>
</dbReference>
<gene>
    <name evidence="9" type="ORF">QJS35_04295</name>
</gene>
<dbReference type="InterPro" id="IPR027094">
    <property type="entry name" value="Mitofusin_fam"/>
</dbReference>
<keyword evidence="2" id="KW-0547">Nucleotide-binding</keyword>
<dbReference type="SUPFAM" id="SSF52540">
    <property type="entry name" value="P-loop containing nucleoside triphosphate hydrolases"/>
    <property type="match status" value="2"/>
</dbReference>
<feature type="compositionally biased region" description="Polar residues" evidence="7">
    <location>
        <begin position="323"/>
        <end position="336"/>
    </location>
</feature>
<evidence type="ECO:0000259" key="8">
    <source>
        <dbReference type="Pfam" id="PF00350"/>
    </source>
</evidence>
<dbReference type="Proteomes" id="UP001493487">
    <property type="component" value="Unassembled WGS sequence"/>
</dbReference>
<feature type="coiled-coil region" evidence="6">
    <location>
        <begin position="497"/>
        <end position="537"/>
    </location>
</feature>
<keyword evidence="3" id="KW-0378">Hydrolase</keyword>
<keyword evidence="5" id="KW-0472">Membrane</keyword>
<evidence type="ECO:0000313" key="10">
    <source>
        <dbReference type="Proteomes" id="UP001493487"/>
    </source>
</evidence>
<evidence type="ECO:0000313" key="9">
    <source>
        <dbReference type="EMBL" id="MEQ4481610.1"/>
    </source>
</evidence>
<evidence type="ECO:0000256" key="7">
    <source>
        <dbReference type="SAM" id="MobiDB-lite"/>
    </source>
</evidence>
<protein>
    <submittedName>
        <fullName evidence="9">Dynamin family protein</fullName>
    </submittedName>
</protein>
<proteinExistence type="predicted"/>
<keyword evidence="4" id="KW-0342">GTP-binding</keyword>
<evidence type="ECO:0000256" key="2">
    <source>
        <dbReference type="ARBA" id="ARBA00022741"/>
    </source>
</evidence>
<dbReference type="EMBL" id="JASKHM010000002">
    <property type="protein sequence ID" value="MEQ4481610.1"/>
    <property type="molecule type" value="Genomic_DNA"/>
</dbReference>
<evidence type="ECO:0000256" key="4">
    <source>
        <dbReference type="ARBA" id="ARBA00023134"/>
    </source>
</evidence>
<feature type="domain" description="Dynamin N-terminal" evidence="8">
    <location>
        <begin position="58"/>
        <end position="213"/>
    </location>
</feature>
<evidence type="ECO:0000256" key="3">
    <source>
        <dbReference type="ARBA" id="ARBA00022801"/>
    </source>
</evidence>
<dbReference type="PANTHER" id="PTHR10465">
    <property type="entry name" value="TRANSMEMBRANE GTPASE FZO1"/>
    <property type="match status" value="1"/>
</dbReference>
<evidence type="ECO:0000256" key="5">
    <source>
        <dbReference type="ARBA" id="ARBA00023136"/>
    </source>
</evidence>
<keyword evidence="10" id="KW-1185">Reference proteome</keyword>
<comment type="caution">
    <text evidence="9">The sequence shown here is derived from an EMBL/GenBank/DDBJ whole genome shotgun (WGS) entry which is preliminary data.</text>
</comment>